<name>A0A9Q9FGK0_9FIRM</name>
<dbReference type="PANTHER" id="PTHR23416">
    <property type="entry name" value="SIALIC ACID SYNTHASE-RELATED"/>
    <property type="match status" value="1"/>
</dbReference>
<evidence type="ECO:0000313" key="2">
    <source>
        <dbReference type="Proteomes" id="UP001058072"/>
    </source>
</evidence>
<dbReference type="Gene3D" id="2.160.10.10">
    <property type="entry name" value="Hexapeptide repeat proteins"/>
    <property type="match status" value="1"/>
</dbReference>
<dbReference type="EMBL" id="CP071250">
    <property type="protein sequence ID" value="UUF08350.1"/>
    <property type="molecule type" value="Genomic_DNA"/>
</dbReference>
<accession>A0A9Q9FGK0</accession>
<dbReference type="InterPro" id="IPR011004">
    <property type="entry name" value="Trimer_LpxA-like_sf"/>
</dbReference>
<keyword evidence="1" id="KW-0808">Transferase</keyword>
<dbReference type="InterPro" id="IPR001451">
    <property type="entry name" value="Hexapep"/>
</dbReference>
<protein>
    <submittedName>
        <fullName evidence="1">Acyltransferase</fullName>
    </submittedName>
</protein>
<sequence>MIIRKGLFHIKAIIKKKMYSLIYGKKILWGKNVTFRALFSLSIDGDGKVTIDDDCFFNNNCSINCLQSVSIGKGSIFGENVKIYDHNHRFSDFSMPIKAQGYSIGKVSIGDHCWIGSNVVILKGSQIEDNCVIGAGCTINGFVPQGTIVKCNNELVYEKIRQGD</sequence>
<dbReference type="CDD" id="cd04647">
    <property type="entry name" value="LbH_MAT_like"/>
    <property type="match status" value="1"/>
</dbReference>
<dbReference type="Proteomes" id="UP001058072">
    <property type="component" value="Chromosome"/>
</dbReference>
<proteinExistence type="predicted"/>
<dbReference type="InterPro" id="IPR051159">
    <property type="entry name" value="Hexapeptide_acetyltransf"/>
</dbReference>
<gene>
    <name evidence="1" type="ORF">J0J70_12385</name>
</gene>
<dbReference type="GO" id="GO:0016746">
    <property type="term" value="F:acyltransferase activity"/>
    <property type="evidence" value="ECO:0007669"/>
    <property type="project" value="UniProtKB-KW"/>
</dbReference>
<dbReference type="RefSeq" id="WP_212724087.1">
    <property type="nucleotide sequence ID" value="NZ_CP071250.1"/>
</dbReference>
<reference evidence="1" key="1">
    <citation type="submission" date="2021-03" db="EMBL/GenBank/DDBJ databases">
        <title>Comparative Genomics and Metabolomics in the genus Turicibacter.</title>
        <authorList>
            <person name="Maki J."/>
            <person name="Looft T."/>
        </authorList>
    </citation>
    <scope>NUCLEOTIDE SEQUENCE</scope>
    <source>
        <strain evidence="1">ISU324</strain>
    </source>
</reference>
<dbReference type="Pfam" id="PF00132">
    <property type="entry name" value="Hexapep"/>
    <property type="match status" value="1"/>
</dbReference>
<dbReference type="AlphaFoldDB" id="A0A9Q9FGK0"/>
<evidence type="ECO:0000313" key="1">
    <source>
        <dbReference type="EMBL" id="UUF08350.1"/>
    </source>
</evidence>
<dbReference type="SUPFAM" id="SSF51161">
    <property type="entry name" value="Trimeric LpxA-like enzymes"/>
    <property type="match status" value="1"/>
</dbReference>
<organism evidence="1 2">
    <name type="scientific">Turicibacter bilis</name>
    <dbReference type="NCBI Taxonomy" id="2735723"/>
    <lineage>
        <taxon>Bacteria</taxon>
        <taxon>Bacillati</taxon>
        <taxon>Bacillota</taxon>
        <taxon>Erysipelotrichia</taxon>
        <taxon>Erysipelotrichales</taxon>
        <taxon>Turicibacteraceae</taxon>
        <taxon>Turicibacter</taxon>
    </lineage>
</organism>
<keyword evidence="1" id="KW-0012">Acyltransferase</keyword>
<dbReference type="PANTHER" id="PTHR23416:SF78">
    <property type="entry name" value="LIPOPOLYSACCHARIDE BIOSYNTHESIS O-ACETYL TRANSFERASE WBBJ-RELATED"/>
    <property type="match status" value="1"/>
</dbReference>